<proteinExistence type="predicted"/>
<accession>C4XGM5</accession>
<dbReference type="STRING" id="573370.DMR_03140"/>
<reference evidence="1 2" key="1">
    <citation type="journal article" date="2009" name="Genome Res.">
        <title>Whole genome sequence of Desulfovibrio magneticus strain RS-1 revealed common gene clusters in magnetotactic bacteria.</title>
        <authorList>
            <person name="Nakazawa H."/>
            <person name="Arakaki A."/>
            <person name="Narita-Yamada S."/>
            <person name="Yashiro I."/>
            <person name="Jinno K."/>
            <person name="Aoki N."/>
            <person name="Tsuruyama A."/>
            <person name="Okamura Y."/>
            <person name="Tanikawa S."/>
            <person name="Fujita N."/>
            <person name="Takeyama H."/>
            <person name="Matsunaga T."/>
        </authorList>
    </citation>
    <scope>NUCLEOTIDE SEQUENCE [LARGE SCALE GENOMIC DNA]</scope>
    <source>
        <strain evidence="2">ATCC 700980 / DSM 13731 / RS-1</strain>
    </source>
</reference>
<dbReference type="HOGENOM" id="CLU_2537104_0_0_7"/>
<evidence type="ECO:0000313" key="1">
    <source>
        <dbReference type="EMBL" id="BAH73805.1"/>
    </source>
</evidence>
<sequence>MLGGDLLWKLTISTYCNCLGITILCLRLISTLSGTQALTQIVAFEEWSVTRHGYWKGSEAIERNRSAYGPTNRQNVWRNLTVV</sequence>
<gene>
    <name evidence="1" type="ordered locus">DMR_03140</name>
</gene>
<protein>
    <submittedName>
        <fullName evidence="1">Uncharacterized protein</fullName>
    </submittedName>
</protein>
<keyword evidence="2" id="KW-1185">Reference proteome</keyword>
<dbReference type="EMBL" id="AP010904">
    <property type="protein sequence ID" value="BAH73805.1"/>
    <property type="molecule type" value="Genomic_DNA"/>
</dbReference>
<dbReference type="Proteomes" id="UP000009071">
    <property type="component" value="Chromosome"/>
</dbReference>
<dbReference type="KEGG" id="dma:DMR_03140"/>
<dbReference type="AlphaFoldDB" id="C4XGM5"/>
<name>C4XGM5_SOLM1</name>
<evidence type="ECO:0000313" key="2">
    <source>
        <dbReference type="Proteomes" id="UP000009071"/>
    </source>
</evidence>
<organism evidence="1 2">
    <name type="scientific">Solidesulfovibrio magneticus (strain ATCC 700980 / DSM 13731 / RS-1)</name>
    <name type="common">Desulfovibrio magneticus</name>
    <dbReference type="NCBI Taxonomy" id="573370"/>
    <lineage>
        <taxon>Bacteria</taxon>
        <taxon>Pseudomonadati</taxon>
        <taxon>Thermodesulfobacteriota</taxon>
        <taxon>Desulfovibrionia</taxon>
        <taxon>Desulfovibrionales</taxon>
        <taxon>Desulfovibrionaceae</taxon>
        <taxon>Solidesulfovibrio</taxon>
    </lineage>
</organism>